<evidence type="ECO:0000313" key="7">
    <source>
        <dbReference type="EMBL" id="KAK0642222.1"/>
    </source>
</evidence>
<evidence type="ECO:0000256" key="1">
    <source>
        <dbReference type="ARBA" id="ARBA00001974"/>
    </source>
</evidence>
<dbReference type="InterPro" id="IPR050562">
    <property type="entry name" value="FAD_mOase_fung"/>
</dbReference>
<comment type="similarity">
    <text evidence="2">Belongs to the paxM FAD-dependent monooxygenase family.</text>
</comment>
<dbReference type="AlphaFoldDB" id="A0AA39XZJ8"/>
<dbReference type="Pfam" id="PF01494">
    <property type="entry name" value="FAD_binding_3"/>
    <property type="match status" value="1"/>
</dbReference>
<keyword evidence="4" id="KW-0274">FAD</keyword>
<evidence type="ECO:0000256" key="5">
    <source>
        <dbReference type="ARBA" id="ARBA00023002"/>
    </source>
</evidence>
<organism evidence="7 8">
    <name type="scientific">Cercophora newfieldiana</name>
    <dbReference type="NCBI Taxonomy" id="92897"/>
    <lineage>
        <taxon>Eukaryota</taxon>
        <taxon>Fungi</taxon>
        <taxon>Dikarya</taxon>
        <taxon>Ascomycota</taxon>
        <taxon>Pezizomycotina</taxon>
        <taxon>Sordariomycetes</taxon>
        <taxon>Sordariomycetidae</taxon>
        <taxon>Sordariales</taxon>
        <taxon>Lasiosphaeriaceae</taxon>
        <taxon>Cercophora</taxon>
    </lineage>
</organism>
<name>A0AA39XZJ8_9PEZI</name>
<dbReference type="SUPFAM" id="SSF51905">
    <property type="entry name" value="FAD/NAD(P)-binding domain"/>
    <property type="match status" value="1"/>
</dbReference>
<dbReference type="GO" id="GO:0071949">
    <property type="term" value="F:FAD binding"/>
    <property type="evidence" value="ECO:0007669"/>
    <property type="project" value="InterPro"/>
</dbReference>
<dbReference type="Gene3D" id="3.50.50.60">
    <property type="entry name" value="FAD/NAD(P)-binding domain"/>
    <property type="match status" value="1"/>
</dbReference>
<dbReference type="PRINTS" id="PR00420">
    <property type="entry name" value="RNGMNOXGNASE"/>
</dbReference>
<proteinExistence type="inferred from homology"/>
<keyword evidence="5" id="KW-0560">Oxidoreductase</keyword>
<feature type="domain" description="FAD-binding" evidence="6">
    <location>
        <begin position="7"/>
        <end position="344"/>
    </location>
</feature>
<evidence type="ECO:0000256" key="3">
    <source>
        <dbReference type="ARBA" id="ARBA00022630"/>
    </source>
</evidence>
<protein>
    <recommendedName>
        <fullName evidence="6">FAD-binding domain-containing protein</fullName>
    </recommendedName>
</protein>
<evidence type="ECO:0000313" key="8">
    <source>
        <dbReference type="Proteomes" id="UP001174936"/>
    </source>
</evidence>
<gene>
    <name evidence="7" type="ORF">B0T16DRAFT_381455</name>
</gene>
<dbReference type="EMBL" id="JAULSV010000006">
    <property type="protein sequence ID" value="KAK0642222.1"/>
    <property type="molecule type" value="Genomic_DNA"/>
</dbReference>
<sequence length="453" mass="49322">MTSKTFKAIVVGGGPVGLTAAHSLSRANLDFVVLERRPKIVLDAGSNLVLLPIGLRVLSQLGLLPAIEAASSPMSRFKRIDHEGKDLGDTLWFTYFKENHGAYPRVISRHDLMQILHDGLPAEAQAKLLPNKKVTEINSTDEGVTVTCADGSTYTGTIIVGADGAHSTVRSQMRTVALQAPSTSSVPASANEEKPFLTTYRSMWIRFPTVSPINPGDASETHGYDCTLQLFAGEDTSVIGIYERMEKPTRDGARYTEADEAAFIERWGHLPVIAGGMSIAQAYKDRTQAGMVNLEEGVLRHWSYDRIVLVGDAAHKFTPSTGAGCNNGIVDVVALANELYHAFRAVREAEGDETAFPDKDKILGAFNEYQQVRFDTVTDGMNGASRATGAATWSDATHRFVDRHILSKQSLVKFFANRTAPVMAKSPVFEYVKGEETMVGKFPWAQPIKGSLS</sequence>
<accession>A0AA39XZJ8</accession>
<dbReference type="PANTHER" id="PTHR47356:SF2">
    <property type="entry name" value="FAD-BINDING DOMAIN-CONTAINING PROTEIN-RELATED"/>
    <property type="match status" value="1"/>
</dbReference>
<reference evidence="7" key="1">
    <citation type="submission" date="2023-06" db="EMBL/GenBank/DDBJ databases">
        <title>Genome-scale phylogeny and comparative genomics of the fungal order Sordariales.</title>
        <authorList>
            <consortium name="Lawrence Berkeley National Laboratory"/>
            <person name="Hensen N."/>
            <person name="Bonometti L."/>
            <person name="Westerberg I."/>
            <person name="Brannstrom I.O."/>
            <person name="Guillou S."/>
            <person name="Cros-Aarteil S."/>
            <person name="Calhoun S."/>
            <person name="Haridas S."/>
            <person name="Kuo A."/>
            <person name="Mondo S."/>
            <person name="Pangilinan J."/>
            <person name="Riley R."/>
            <person name="Labutti K."/>
            <person name="Andreopoulos B."/>
            <person name="Lipzen A."/>
            <person name="Chen C."/>
            <person name="Yanf M."/>
            <person name="Daum C."/>
            <person name="Ng V."/>
            <person name="Clum A."/>
            <person name="Steindorff A."/>
            <person name="Ohm R."/>
            <person name="Martin F."/>
            <person name="Silar P."/>
            <person name="Natvig D."/>
            <person name="Lalanne C."/>
            <person name="Gautier V."/>
            <person name="Ament-Velasquez S.L."/>
            <person name="Kruys A."/>
            <person name="Hutchinson M.I."/>
            <person name="Powell A.J."/>
            <person name="Barry K."/>
            <person name="Miller A.N."/>
            <person name="Grigoriev I.V."/>
            <person name="Debuchy R."/>
            <person name="Gladieux P."/>
            <person name="Thoren M.H."/>
            <person name="Johannesson H."/>
        </authorList>
    </citation>
    <scope>NUCLEOTIDE SEQUENCE</scope>
    <source>
        <strain evidence="7">SMH2532-1</strain>
    </source>
</reference>
<evidence type="ECO:0000256" key="4">
    <source>
        <dbReference type="ARBA" id="ARBA00022827"/>
    </source>
</evidence>
<comment type="caution">
    <text evidence="7">The sequence shown here is derived from an EMBL/GenBank/DDBJ whole genome shotgun (WGS) entry which is preliminary data.</text>
</comment>
<evidence type="ECO:0000259" key="6">
    <source>
        <dbReference type="Pfam" id="PF01494"/>
    </source>
</evidence>
<comment type="cofactor">
    <cofactor evidence="1">
        <name>FAD</name>
        <dbReference type="ChEBI" id="CHEBI:57692"/>
    </cofactor>
</comment>
<dbReference type="PANTHER" id="PTHR47356">
    <property type="entry name" value="FAD-DEPENDENT MONOOXYGENASE ASQG-RELATED"/>
    <property type="match status" value="1"/>
</dbReference>
<dbReference type="InterPro" id="IPR036188">
    <property type="entry name" value="FAD/NAD-bd_sf"/>
</dbReference>
<dbReference type="GO" id="GO:0004497">
    <property type="term" value="F:monooxygenase activity"/>
    <property type="evidence" value="ECO:0007669"/>
    <property type="project" value="InterPro"/>
</dbReference>
<keyword evidence="3" id="KW-0285">Flavoprotein</keyword>
<keyword evidence="8" id="KW-1185">Reference proteome</keyword>
<dbReference type="Proteomes" id="UP001174936">
    <property type="component" value="Unassembled WGS sequence"/>
</dbReference>
<evidence type="ECO:0000256" key="2">
    <source>
        <dbReference type="ARBA" id="ARBA00007992"/>
    </source>
</evidence>
<dbReference type="InterPro" id="IPR002938">
    <property type="entry name" value="FAD-bd"/>
</dbReference>